<organism evidence="2 3">
    <name type="scientific">Microbacterium aurantiacum</name>
    <dbReference type="NCBI Taxonomy" id="162393"/>
    <lineage>
        <taxon>Bacteria</taxon>
        <taxon>Bacillati</taxon>
        <taxon>Actinomycetota</taxon>
        <taxon>Actinomycetes</taxon>
        <taxon>Micrococcales</taxon>
        <taxon>Microbacteriaceae</taxon>
        <taxon>Microbacterium</taxon>
    </lineage>
</organism>
<dbReference type="AlphaFoldDB" id="A0A0M8MG19"/>
<reference evidence="2" key="1">
    <citation type="submission" date="2015-04" db="EMBL/GenBank/DDBJ databases">
        <title>Complete genome sequence of Microbacterium chocolatum SIT 101, a bacterium enantioselectively hydrolyzing mesomeric diesters.</title>
        <authorList>
            <person name="Li X."/>
            <person name="Xu Y."/>
        </authorList>
    </citation>
    <scope>NUCLEOTIDE SEQUENCE [LARGE SCALE GENOMIC DNA]</scope>
    <source>
        <strain evidence="2">SIT 101</strain>
    </source>
</reference>
<feature type="transmembrane region" description="Helical" evidence="1">
    <location>
        <begin position="47"/>
        <end position="72"/>
    </location>
</feature>
<accession>A0A0M8MG19</accession>
<protein>
    <submittedName>
        <fullName evidence="2">Uncharacterized protein</fullName>
    </submittedName>
</protein>
<evidence type="ECO:0000313" key="3">
    <source>
        <dbReference type="Proteomes" id="UP000037737"/>
    </source>
</evidence>
<evidence type="ECO:0000313" key="2">
    <source>
        <dbReference type="EMBL" id="KOS10758.1"/>
    </source>
</evidence>
<proteinExistence type="predicted"/>
<feature type="transmembrane region" description="Helical" evidence="1">
    <location>
        <begin position="7"/>
        <end position="27"/>
    </location>
</feature>
<keyword evidence="1" id="KW-0812">Transmembrane</keyword>
<name>A0A0M8MG19_9MICO</name>
<keyword evidence="3" id="KW-1185">Reference proteome</keyword>
<gene>
    <name evidence="2" type="ORF">XI38_08000</name>
</gene>
<dbReference type="Proteomes" id="UP000037737">
    <property type="component" value="Unassembled WGS sequence"/>
</dbReference>
<keyword evidence="1" id="KW-0472">Membrane</keyword>
<evidence type="ECO:0000256" key="1">
    <source>
        <dbReference type="SAM" id="Phobius"/>
    </source>
</evidence>
<sequence>MVIGLGGMSFVAGLLLLQVNFLLPELARFTGINFVVNGEPVNYTAPVFLYVVPVLLLVAGGIALGGGVNAILKDTAPAPR</sequence>
<dbReference type="PATRIC" id="fig|84292.3.peg.1635"/>
<dbReference type="EMBL" id="LAVO01000007">
    <property type="protein sequence ID" value="KOS10758.1"/>
    <property type="molecule type" value="Genomic_DNA"/>
</dbReference>
<keyword evidence="1" id="KW-1133">Transmembrane helix</keyword>
<comment type="caution">
    <text evidence="2">The sequence shown here is derived from an EMBL/GenBank/DDBJ whole genome shotgun (WGS) entry which is preliminary data.</text>
</comment>